<keyword evidence="5" id="KW-1185">Reference proteome</keyword>
<dbReference type="Pfam" id="PF09346">
    <property type="entry name" value="SMI1_KNR4"/>
    <property type="match status" value="1"/>
</dbReference>
<evidence type="ECO:0000313" key="5">
    <source>
        <dbReference type="Proteomes" id="UP000094578"/>
    </source>
</evidence>
<accession>A0A1E3L1Z6</accession>
<dbReference type="Gene3D" id="3.40.1580.10">
    <property type="entry name" value="SMI1/KNR4-like"/>
    <property type="match status" value="1"/>
</dbReference>
<dbReference type="SUPFAM" id="SSF160631">
    <property type="entry name" value="SMI1/KNR4-like"/>
    <property type="match status" value="1"/>
</dbReference>
<dbReference type="PATRIC" id="fig|1886670.3.peg.2825"/>
<feature type="domain" description="Knr4/Smi1-like" evidence="3">
    <location>
        <begin position="27"/>
        <end position="167"/>
    </location>
</feature>
<name>A0A1E3L1Z6_9BACL</name>
<evidence type="ECO:0000256" key="2">
    <source>
        <dbReference type="ARBA" id="ARBA00022737"/>
    </source>
</evidence>
<dbReference type="RefSeq" id="WP_069328189.1">
    <property type="nucleotide sequence ID" value="NZ_MDER01000046.1"/>
</dbReference>
<comment type="caution">
    <text evidence="4">The sequence shown here is derived from an EMBL/GenBank/DDBJ whole genome shotgun (WGS) entry which is preliminary data.</text>
</comment>
<proteinExistence type="predicted"/>
<dbReference type="Gene3D" id="3.80.10.10">
    <property type="entry name" value="Ribonuclease Inhibitor"/>
    <property type="match status" value="2"/>
</dbReference>
<keyword evidence="2" id="KW-0677">Repeat</keyword>
<dbReference type="SUPFAM" id="SSF52058">
    <property type="entry name" value="L domain-like"/>
    <property type="match status" value="1"/>
</dbReference>
<dbReference type="InterPro" id="IPR037883">
    <property type="entry name" value="Knr4/Smi1-like_sf"/>
</dbReference>
<gene>
    <name evidence="4" type="ORF">PTI45_02779</name>
</gene>
<dbReference type="PROSITE" id="PS51450">
    <property type="entry name" value="LRR"/>
    <property type="match status" value="1"/>
</dbReference>
<dbReference type="InterPro" id="IPR018958">
    <property type="entry name" value="Knr4/Smi1-like_dom"/>
</dbReference>
<dbReference type="PANTHER" id="PTHR47432">
    <property type="entry name" value="CELL WALL ASSEMBLY REGULATOR SMI1"/>
    <property type="match status" value="1"/>
</dbReference>
<dbReference type="AlphaFoldDB" id="A0A1E3L1Z6"/>
<evidence type="ECO:0000313" key="4">
    <source>
        <dbReference type="EMBL" id="ODP27756.1"/>
    </source>
</evidence>
<dbReference type="InterPro" id="IPR001611">
    <property type="entry name" value="Leu-rich_rpt"/>
</dbReference>
<organism evidence="4 5">
    <name type="scientific">Paenibacillus nuruki</name>
    <dbReference type="NCBI Taxonomy" id="1886670"/>
    <lineage>
        <taxon>Bacteria</taxon>
        <taxon>Bacillati</taxon>
        <taxon>Bacillota</taxon>
        <taxon>Bacilli</taxon>
        <taxon>Bacillales</taxon>
        <taxon>Paenibacillaceae</taxon>
        <taxon>Paenibacillus</taxon>
    </lineage>
</organism>
<keyword evidence="1" id="KW-0433">Leucine-rich repeat</keyword>
<dbReference type="EMBL" id="MDER01000046">
    <property type="protein sequence ID" value="ODP27756.1"/>
    <property type="molecule type" value="Genomic_DNA"/>
</dbReference>
<dbReference type="SMART" id="SM00860">
    <property type="entry name" value="SMI1_KNR4"/>
    <property type="match status" value="1"/>
</dbReference>
<sequence>MIGTWLEEIKSILRPELNSLEEALKASAGDEEIEQAEATIGVSFPDDLKELYHIHNGESRSGPGFFFGLQFLSLEEMVSEWKIWSELEPEYQMMGDHYSIPSGWIKEQYINRHWIPFCHDGGGNHLGIDLSPAEHGVVGQVINFGRDEEMKYVIARSLGEFIHFMRDTVRHGNYTIEEDDGFKYWMYGRNEQSRMLKDAQAYALADLPKAHTLANESEIPLKEWFEQLDDSWRDRIINKSNTVEEFARAHQIFLIREQLTDITPLERCHEVRELILSVNDIQDIRPLANCRELKKLYLVRNPIRDLTPLRGLPYLQIVNLEGTLIEDLDPLATLPHLCNLDCTDTRIQDYTPLAQMKQLTTLALSSPSRQAVQALSSITGLRELKVCSPGEWTAEDWQHISESLSLRKLHIEDAYFADMSCLQACDQLEMLTIHDTRISDISAIADLPNLKQLELNSGCQISNIETVSKSVSLEQFSGSFAQFQLLKDTFAQYVKFHKIVGEMTDEEEEIWHSHIR</sequence>
<dbReference type="InterPro" id="IPR051873">
    <property type="entry name" value="KNR4/SMI1_regulator"/>
</dbReference>
<evidence type="ECO:0000256" key="1">
    <source>
        <dbReference type="ARBA" id="ARBA00022614"/>
    </source>
</evidence>
<protein>
    <submittedName>
        <fullName evidence="4">KNR4/SMI1 like protein</fullName>
    </submittedName>
</protein>
<evidence type="ECO:0000259" key="3">
    <source>
        <dbReference type="SMART" id="SM00860"/>
    </source>
</evidence>
<dbReference type="InterPro" id="IPR025875">
    <property type="entry name" value="Leu-rich_rpt_4"/>
</dbReference>
<reference evidence="4 5" key="1">
    <citation type="submission" date="2016-08" db="EMBL/GenBank/DDBJ databases">
        <title>Genome sequencing of Paenibacillus sp. TI45-13ar, isolated from Korean traditional nuruk.</title>
        <authorList>
            <person name="Kim S.-J."/>
        </authorList>
    </citation>
    <scope>NUCLEOTIDE SEQUENCE [LARGE SCALE GENOMIC DNA]</scope>
    <source>
        <strain evidence="4 5">TI45-13ar</strain>
    </source>
</reference>
<dbReference type="Proteomes" id="UP000094578">
    <property type="component" value="Unassembled WGS sequence"/>
</dbReference>
<dbReference type="STRING" id="1886670.PTI45_02779"/>
<dbReference type="Pfam" id="PF12799">
    <property type="entry name" value="LRR_4"/>
    <property type="match status" value="2"/>
</dbReference>
<dbReference type="InterPro" id="IPR032675">
    <property type="entry name" value="LRR_dom_sf"/>
</dbReference>
<dbReference type="PANTHER" id="PTHR47432:SF1">
    <property type="entry name" value="CELL WALL ASSEMBLY REGULATOR SMI1"/>
    <property type="match status" value="1"/>
</dbReference>